<organism evidence="1 2">
    <name type="scientific">Mycobacterium tuberculosis</name>
    <dbReference type="NCBI Taxonomy" id="1773"/>
    <lineage>
        <taxon>Bacteria</taxon>
        <taxon>Bacillati</taxon>
        <taxon>Actinomycetota</taxon>
        <taxon>Actinomycetes</taxon>
        <taxon>Mycobacteriales</taxon>
        <taxon>Mycobacteriaceae</taxon>
        <taxon>Mycobacterium</taxon>
        <taxon>Mycobacterium tuberculosis complex</taxon>
    </lineage>
</organism>
<protein>
    <submittedName>
        <fullName evidence="1">Uncharacterized protein</fullName>
    </submittedName>
</protein>
<reference evidence="2" key="1">
    <citation type="submission" date="2015-03" db="EMBL/GenBank/DDBJ databases">
        <authorList>
            <consortium name="Pathogen Informatics"/>
        </authorList>
    </citation>
    <scope>NUCLEOTIDE SEQUENCE [LARGE SCALE GENOMIC DNA]</scope>
    <source>
        <strain evidence="2">N09902308</strain>
    </source>
</reference>
<evidence type="ECO:0000313" key="1">
    <source>
        <dbReference type="EMBL" id="CPB66979.1"/>
    </source>
</evidence>
<dbReference type="EMBL" id="CSBK01004208">
    <property type="protein sequence ID" value="CPB66979.1"/>
    <property type="molecule type" value="Genomic_DNA"/>
</dbReference>
<dbReference type="AlphaFoldDB" id="A0A916LH09"/>
<comment type="caution">
    <text evidence="1">The sequence shown here is derived from an EMBL/GenBank/DDBJ whole genome shotgun (WGS) entry which is preliminary data.</text>
</comment>
<evidence type="ECO:0000313" key="2">
    <source>
        <dbReference type="Proteomes" id="UP000039021"/>
    </source>
</evidence>
<name>A0A916LH09_MYCTX</name>
<accession>A0A916LH09</accession>
<gene>
    <name evidence="1" type="ORF">ERS007739_05364</name>
</gene>
<dbReference type="Proteomes" id="UP000039021">
    <property type="component" value="Unassembled WGS sequence"/>
</dbReference>
<proteinExistence type="predicted"/>
<sequence>MGLLHCTHQRLHGALPGLHRLLRELGQRPHDAAERAAERSADA</sequence>